<dbReference type="NCBIfam" id="TIGR02125">
    <property type="entry name" value="CytB-hydogenase"/>
    <property type="match status" value="1"/>
</dbReference>
<dbReference type="eggNOG" id="COG1969">
    <property type="taxonomic scope" value="Bacteria"/>
</dbReference>
<evidence type="ECO:0000256" key="1">
    <source>
        <dbReference type="ARBA" id="ARBA00004651"/>
    </source>
</evidence>
<dbReference type="Pfam" id="PF01292">
    <property type="entry name" value="Ni_hydr_CYTB"/>
    <property type="match status" value="1"/>
</dbReference>
<dbReference type="GO" id="GO:0005886">
    <property type="term" value="C:plasma membrane"/>
    <property type="evidence" value="ECO:0007669"/>
    <property type="project" value="UniProtKB-SubCell"/>
</dbReference>
<keyword evidence="10" id="KW-0408">Iron</keyword>
<proteinExistence type="inferred from homology"/>
<evidence type="ECO:0000256" key="6">
    <source>
        <dbReference type="ARBA" id="ARBA00022692"/>
    </source>
</evidence>
<organism evidence="14 15">
    <name type="scientific">Corynebacterium durum F0235</name>
    <dbReference type="NCBI Taxonomy" id="1035195"/>
    <lineage>
        <taxon>Bacteria</taxon>
        <taxon>Bacillati</taxon>
        <taxon>Actinomycetota</taxon>
        <taxon>Actinomycetes</taxon>
        <taxon>Mycobacteriales</taxon>
        <taxon>Corynebacteriaceae</taxon>
        <taxon>Corynebacterium</taxon>
    </lineage>
</organism>
<dbReference type="HOGENOM" id="CLU_639065_0_0_11"/>
<keyword evidence="6 12" id="KW-0812">Transmembrane</keyword>
<dbReference type="GO" id="GO:0000166">
    <property type="term" value="F:nucleotide binding"/>
    <property type="evidence" value="ECO:0007669"/>
    <property type="project" value="InterPro"/>
</dbReference>
<dbReference type="InterPro" id="IPR023299">
    <property type="entry name" value="ATPase_P-typ_cyto_dom_N"/>
</dbReference>
<dbReference type="eggNOG" id="COG0474">
    <property type="taxonomic scope" value="Bacteria"/>
</dbReference>
<dbReference type="RefSeq" id="WP_006062525.1">
    <property type="nucleotide sequence ID" value="NZ_KB290826.1"/>
</dbReference>
<protein>
    <submittedName>
        <fullName evidence="14">Ni/Fe-hydrogenase, b-type cytochrome subunit</fullName>
    </submittedName>
</protein>
<dbReference type="PATRIC" id="fig|1035195.3.peg.2438"/>
<feature type="transmembrane region" description="Helical" evidence="12">
    <location>
        <begin position="190"/>
        <end position="207"/>
    </location>
</feature>
<feature type="transmembrane region" description="Helical" evidence="12">
    <location>
        <begin position="344"/>
        <end position="367"/>
    </location>
</feature>
<reference evidence="14 15" key="1">
    <citation type="submission" date="2012-05" db="EMBL/GenBank/DDBJ databases">
        <authorList>
            <person name="Weinstock G."/>
            <person name="Sodergren E."/>
            <person name="Lobos E.A."/>
            <person name="Fulton L."/>
            <person name="Fulton R."/>
            <person name="Courtney L."/>
            <person name="Fronick C."/>
            <person name="O'Laughlin M."/>
            <person name="Godfrey J."/>
            <person name="Wilson R.M."/>
            <person name="Miner T."/>
            <person name="Farmer C."/>
            <person name="Delehaunty K."/>
            <person name="Cordes M."/>
            <person name="Minx P."/>
            <person name="Tomlinson C."/>
            <person name="Chen J."/>
            <person name="Wollam A."/>
            <person name="Pepin K.H."/>
            <person name="Bhonagiri V."/>
            <person name="Zhang X."/>
            <person name="Suruliraj S."/>
            <person name="Warren W."/>
            <person name="Mitreva M."/>
            <person name="Mardis E.R."/>
            <person name="Wilson R.K."/>
        </authorList>
    </citation>
    <scope>NUCLEOTIDE SEQUENCE [LARGE SCALE GENOMIC DNA]</scope>
    <source>
        <strain evidence="14 15">F0235</strain>
    </source>
</reference>
<comment type="similarity">
    <text evidence="2">Belongs to the HupC/HyaC/HydC family.</text>
</comment>
<feature type="transmembrane region" description="Helical" evidence="12">
    <location>
        <begin position="301"/>
        <end position="324"/>
    </location>
</feature>
<keyword evidence="9 12" id="KW-1133">Transmembrane helix</keyword>
<dbReference type="Gene3D" id="3.40.1110.10">
    <property type="entry name" value="Calcium-transporting ATPase, cytoplasmic domain N"/>
    <property type="match status" value="1"/>
</dbReference>
<evidence type="ECO:0000256" key="5">
    <source>
        <dbReference type="ARBA" id="ARBA00022617"/>
    </source>
</evidence>
<keyword evidence="15" id="KW-1185">Reference proteome</keyword>
<keyword evidence="7" id="KW-0479">Metal-binding</keyword>
<dbReference type="STRING" id="1035195.HMPREF9997_02722"/>
<sequence>MTNVASSQRVIRVARAYSVRKLSPGRLLAMAAVAPIDSEDPVDVALHASLRVNRPDIVPIRVPADEFSPAIPKRKYSLVRVDDFPVEDVPKNVMIMRGDMESILAKATISREERTLFIRNADVMRMSGQRCLAIASAEIAEDGTVGEFFVEGFVAMVLEKPSQVAKKFSSNPNEWVRINIWSATLRFQHWANMALIVIMSMSGYYIMNPFFGPAAETGPDVGYLMGWVRLIHYVSAYLWLGLGFSRLVLSFTAKDRQLRWRTLWPLNSHEDVKRLWGTIQYYLFLKKEGPLYLAHNPLQQFAYTGIYVMCLIQMLSGIVLYGLYNQTNWFWVIVAYPMHWMGVSTIRMIHALIMFVLWSFVIVHVYLATRADALERHGGVSSMVNGGVWLRRGAKPVDAPEIG</sequence>
<name>L1M8Z4_9CORY</name>
<keyword evidence="8" id="KW-0249">Electron transport</keyword>
<dbReference type="EMBL" id="AMEM01000044">
    <property type="protein sequence ID" value="EKX87396.1"/>
    <property type="molecule type" value="Genomic_DNA"/>
</dbReference>
<evidence type="ECO:0000256" key="11">
    <source>
        <dbReference type="ARBA" id="ARBA00023136"/>
    </source>
</evidence>
<dbReference type="GO" id="GO:0022904">
    <property type="term" value="P:respiratory electron transport chain"/>
    <property type="evidence" value="ECO:0007669"/>
    <property type="project" value="InterPro"/>
</dbReference>
<dbReference type="AlphaFoldDB" id="L1M8Z4"/>
<evidence type="ECO:0000256" key="10">
    <source>
        <dbReference type="ARBA" id="ARBA00023004"/>
    </source>
</evidence>
<evidence type="ECO:0000313" key="14">
    <source>
        <dbReference type="EMBL" id="EKX87396.1"/>
    </source>
</evidence>
<dbReference type="GO" id="GO:0009055">
    <property type="term" value="F:electron transfer activity"/>
    <property type="evidence" value="ECO:0007669"/>
    <property type="project" value="InterPro"/>
</dbReference>
<evidence type="ECO:0000256" key="9">
    <source>
        <dbReference type="ARBA" id="ARBA00022989"/>
    </source>
</evidence>
<gene>
    <name evidence="14" type="ORF">HMPREF9997_02722</name>
</gene>
<evidence type="ECO:0000256" key="12">
    <source>
        <dbReference type="SAM" id="Phobius"/>
    </source>
</evidence>
<dbReference type="PANTHER" id="PTHR30485">
    <property type="entry name" value="NI/FE-HYDROGENASE 1 B-TYPE CYTOCHROME SUBUNIT"/>
    <property type="match status" value="1"/>
</dbReference>
<keyword evidence="5" id="KW-0349">Heme</keyword>
<accession>L1M8Z4</accession>
<feature type="domain" description="Cytochrome b561 bacterial/Ni-hydrogenase" evidence="13">
    <location>
        <begin position="181"/>
        <end position="386"/>
    </location>
</feature>
<keyword evidence="3" id="KW-0813">Transport</keyword>
<dbReference type="InterPro" id="IPR051542">
    <property type="entry name" value="Hydrogenase_cytochrome"/>
</dbReference>
<dbReference type="Gene3D" id="1.20.950.20">
    <property type="entry name" value="Transmembrane di-heme cytochromes, Chain C"/>
    <property type="match status" value="1"/>
</dbReference>
<keyword evidence="11 12" id="KW-0472">Membrane</keyword>
<dbReference type="PANTHER" id="PTHR30485:SF0">
    <property type="entry name" value="NI_FE-HYDROGENASE 1 B-TYPE CYTOCHROME SUBUNIT-RELATED"/>
    <property type="match status" value="1"/>
</dbReference>
<dbReference type="InterPro" id="IPR000516">
    <property type="entry name" value="Ni-dep_Hydgase_cyt-B"/>
</dbReference>
<evidence type="ECO:0000259" key="13">
    <source>
        <dbReference type="Pfam" id="PF01292"/>
    </source>
</evidence>
<evidence type="ECO:0000256" key="4">
    <source>
        <dbReference type="ARBA" id="ARBA00022475"/>
    </source>
</evidence>
<evidence type="ECO:0000256" key="3">
    <source>
        <dbReference type="ARBA" id="ARBA00022448"/>
    </source>
</evidence>
<feature type="transmembrane region" description="Helical" evidence="12">
    <location>
        <begin position="227"/>
        <end position="249"/>
    </location>
</feature>
<dbReference type="GO" id="GO:0005506">
    <property type="term" value="F:iron ion binding"/>
    <property type="evidence" value="ECO:0007669"/>
    <property type="project" value="InterPro"/>
</dbReference>
<comment type="caution">
    <text evidence="14">The sequence shown here is derived from an EMBL/GenBank/DDBJ whole genome shotgun (WGS) entry which is preliminary data.</text>
</comment>
<dbReference type="GO" id="GO:0020037">
    <property type="term" value="F:heme binding"/>
    <property type="evidence" value="ECO:0007669"/>
    <property type="project" value="TreeGrafter"/>
</dbReference>
<dbReference type="InterPro" id="IPR016174">
    <property type="entry name" value="Di-haem_cyt_TM"/>
</dbReference>
<dbReference type="InterPro" id="IPR011577">
    <property type="entry name" value="Cyt_b561_bac/Ni-Hgenase"/>
</dbReference>
<dbReference type="SUPFAM" id="SSF81342">
    <property type="entry name" value="Transmembrane di-heme cytochromes"/>
    <property type="match status" value="1"/>
</dbReference>
<evidence type="ECO:0000313" key="15">
    <source>
        <dbReference type="Proteomes" id="UP000010445"/>
    </source>
</evidence>
<keyword evidence="4" id="KW-1003">Cell membrane</keyword>
<dbReference type="PRINTS" id="PR00161">
    <property type="entry name" value="NIHGNASECYTB"/>
</dbReference>
<comment type="subcellular location">
    <subcellularLocation>
        <location evidence="1">Cell membrane</location>
        <topology evidence="1">Multi-pass membrane protein</topology>
    </subcellularLocation>
</comment>
<dbReference type="Proteomes" id="UP000010445">
    <property type="component" value="Unassembled WGS sequence"/>
</dbReference>
<evidence type="ECO:0000256" key="8">
    <source>
        <dbReference type="ARBA" id="ARBA00022982"/>
    </source>
</evidence>
<evidence type="ECO:0000256" key="7">
    <source>
        <dbReference type="ARBA" id="ARBA00022723"/>
    </source>
</evidence>
<dbReference type="OrthoDB" id="197262at2"/>
<evidence type="ECO:0000256" key="2">
    <source>
        <dbReference type="ARBA" id="ARBA00008622"/>
    </source>
</evidence>